<dbReference type="Proteomes" id="UP000249720">
    <property type="component" value="Unassembled WGS sequence"/>
</dbReference>
<dbReference type="Gene3D" id="3.30.70.1050">
    <property type="entry name" value="Trigger factor ribosome-binding domain"/>
    <property type="match status" value="1"/>
</dbReference>
<dbReference type="InterPro" id="IPR005215">
    <property type="entry name" value="Trig_fac"/>
</dbReference>
<name>A0A2W7S1E8_9BACT</name>
<dbReference type="NCBIfam" id="TIGR00115">
    <property type="entry name" value="tig"/>
    <property type="match status" value="1"/>
</dbReference>
<organism evidence="2 3">
    <name type="scientific">Hydrotalea sandarakina</name>
    <dbReference type="NCBI Taxonomy" id="1004304"/>
    <lineage>
        <taxon>Bacteria</taxon>
        <taxon>Pseudomonadati</taxon>
        <taxon>Bacteroidota</taxon>
        <taxon>Chitinophagia</taxon>
        <taxon>Chitinophagales</taxon>
        <taxon>Chitinophagaceae</taxon>
        <taxon>Hydrotalea</taxon>
    </lineage>
</organism>
<dbReference type="RefSeq" id="WP_111293741.1">
    <property type="nucleotide sequence ID" value="NZ_QKZV01000002.1"/>
</dbReference>
<dbReference type="Gene3D" id="1.10.3120.10">
    <property type="entry name" value="Trigger factor, C-terminal domain"/>
    <property type="match status" value="1"/>
</dbReference>
<dbReference type="PANTHER" id="PTHR30560">
    <property type="entry name" value="TRIGGER FACTOR CHAPERONE AND PEPTIDYL-PROLYL CIS/TRANS ISOMERASE"/>
    <property type="match status" value="1"/>
</dbReference>
<accession>A0A2W7S1E8</accession>
<dbReference type="PIRSF" id="PIRSF003095">
    <property type="entry name" value="Trigger_factor"/>
    <property type="match status" value="1"/>
</dbReference>
<dbReference type="Pfam" id="PF05697">
    <property type="entry name" value="Trigger_N"/>
    <property type="match status" value="1"/>
</dbReference>
<dbReference type="InterPro" id="IPR027304">
    <property type="entry name" value="Trigger_fact/SurA_dom_sf"/>
</dbReference>
<reference evidence="2 3" key="1">
    <citation type="submission" date="2018-06" db="EMBL/GenBank/DDBJ databases">
        <title>Genomic Encyclopedia of Archaeal and Bacterial Type Strains, Phase II (KMG-II): from individual species to whole genera.</title>
        <authorList>
            <person name="Goeker M."/>
        </authorList>
    </citation>
    <scope>NUCLEOTIDE SEQUENCE [LARGE SCALE GENOMIC DNA]</scope>
    <source>
        <strain evidence="2 3">DSM 23241</strain>
    </source>
</reference>
<protein>
    <submittedName>
        <fullName evidence="2">Trigger factor</fullName>
    </submittedName>
</protein>
<dbReference type="SUPFAM" id="SSF109998">
    <property type="entry name" value="Triger factor/SurA peptide-binding domain-like"/>
    <property type="match status" value="1"/>
</dbReference>
<dbReference type="PANTHER" id="PTHR30560:SF3">
    <property type="entry name" value="TRIGGER FACTOR-LIKE PROTEIN TIG, CHLOROPLASTIC"/>
    <property type="match status" value="1"/>
</dbReference>
<dbReference type="GO" id="GO:0044183">
    <property type="term" value="F:protein folding chaperone"/>
    <property type="evidence" value="ECO:0007669"/>
    <property type="project" value="TreeGrafter"/>
</dbReference>
<evidence type="ECO:0000313" key="2">
    <source>
        <dbReference type="EMBL" id="PZX64580.1"/>
    </source>
</evidence>
<gene>
    <name evidence="2" type="ORF">LX80_00777</name>
</gene>
<evidence type="ECO:0000259" key="1">
    <source>
        <dbReference type="Pfam" id="PF05697"/>
    </source>
</evidence>
<dbReference type="EMBL" id="QKZV01000002">
    <property type="protein sequence ID" value="PZX64580.1"/>
    <property type="molecule type" value="Genomic_DNA"/>
</dbReference>
<dbReference type="AlphaFoldDB" id="A0A2W7S1E8"/>
<sequence length="455" mass="52731">MANVTRENLGELNDKIIVTLSKEDYLPDFEKSLKKYAKTANIPGFRKGMIPVGLIKKMYGQSVFSEEIMRQVEKSLFDYLQNEKLDIFAQPLPVEQTTPALDMNNPSDYSFAFEIGLKPNVAIDVTKLQVKQYKVNVTDEMVDQEIDRLQVRNGKMTEPETVTGDDNVLNVKFVETDKEGNEVEGGITKENSLLVKYFAEKFRKNLMGKKANDTIHLQLKKAFDDKELEFILSDLGLEKGKKEDENRYFNLYITKVGLVERPELNEAFFETVYPGKNIKTIDEFKAAVKKEIEGYYEAQALNQVHDQIYHQLLEHTHFSFPEAFLKRWLQVSGEKAKTTEEVEAEFPTFKEQLKWTLINNQLTADFKVEVLPDDIRNLAKQQLLQYLGGQLNLADNEQWIEDYATRMMQDKKFVEDSYHRIATEKMFTAVAEKVNKTEEAISAEEFAEKLHHHHH</sequence>
<dbReference type="GO" id="GO:0043022">
    <property type="term" value="F:ribosome binding"/>
    <property type="evidence" value="ECO:0007669"/>
    <property type="project" value="TreeGrafter"/>
</dbReference>
<dbReference type="InterPro" id="IPR036611">
    <property type="entry name" value="Trigger_fac_ribosome-bd_sf"/>
</dbReference>
<dbReference type="SUPFAM" id="SSF102735">
    <property type="entry name" value="Trigger factor ribosome-binding domain"/>
    <property type="match status" value="1"/>
</dbReference>
<evidence type="ECO:0000313" key="3">
    <source>
        <dbReference type="Proteomes" id="UP000249720"/>
    </source>
</evidence>
<dbReference type="OrthoDB" id="9767721at2"/>
<dbReference type="GO" id="GO:0043335">
    <property type="term" value="P:protein unfolding"/>
    <property type="evidence" value="ECO:0007669"/>
    <property type="project" value="TreeGrafter"/>
</dbReference>
<dbReference type="GO" id="GO:0003755">
    <property type="term" value="F:peptidyl-prolyl cis-trans isomerase activity"/>
    <property type="evidence" value="ECO:0007669"/>
    <property type="project" value="TreeGrafter"/>
</dbReference>
<comment type="caution">
    <text evidence="2">The sequence shown here is derived from an EMBL/GenBank/DDBJ whole genome shotgun (WGS) entry which is preliminary data.</text>
</comment>
<proteinExistence type="predicted"/>
<keyword evidence="3" id="KW-1185">Reference proteome</keyword>
<feature type="domain" description="Trigger factor ribosome-binding bacterial" evidence="1">
    <location>
        <begin position="3"/>
        <end position="149"/>
    </location>
</feature>
<dbReference type="GO" id="GO:0051083">
    <property type="term" value="P:'de novo' cotranslational protein folding"/>
    <property type="evidence" value="ECO:0007669"/>
    <property type="project" value="TreeGrafter"/>
</dbReference>
<dbReference type="InterPro" id="IPR008881">
    <property type="entry name" value="Trigger_fac_ribosome-bd_bac"/>
</dbReference>
<dbReference type="InterPro" id="IPR037041">
    <property type="entry name" value="Trigger_fac_C_sf"/>
</dbReference>
<dbReference type="GO" id="GO:0015031">
    <property type="term" value="P:protein transport"/>
    <property type="evidence" value="ECO:0007669"/>
    <property type="project" value="InterPro"/>
</dbReference>